<dbReference type="RefSeq" id="WP_152378966.1">
    <property type="nucleotide sequence ID" value="NZ_CP045298.1"/>
</dbReference>
<comment type="caution">
    <text evidence="3">The sequence shown here is derived from an EMBL/GenBank/DDBJ whole genome shotgun (WGS) entry which is preliminary data.</text>
</comment>
<feature type="domain" description="Calcineurin-like phosphoesterase" evidence="2">
    <location>
        <begin position="5"/>
        <end position="182"/>
    </location>
</feature>
<reference evidence="3 4" key="1">
    <citation type="submission" date="2023-07" db="EMBL/GenBank/DDBJ databases">
        <title>Genomic Encyclopedia of Type Strains, Phase IV (KMG-IV): sequencing the most valuable type-strain genomes for metagenomic binning, comparative biology and taxonomic classification.</title>
        <authorList>
            <person name="Goeker M."/>
        </authorList>
    </citation>
    <scope>NUCLEOTIDE SEQUENCE [LARGE SCALE GENOMIC DNA]</scope>
    <source>
        <strain evidence="3 4">DSM 14914</strain>
    </source>
</reference>
<proteinExistence type="inferred from homology"/>
<name>A0ABU0L659_9BACL</name>
<organism evidence="3 4">
    <name type="scientific">Paenibacillus brasilensis</name>
    <dbReference type="NCBI Taxonomy" id="128574"/>
    <lineage>
        <taxon>Bacteria</taxon>
        <taxon>Bacillati</taxon>
        <taxon>Bacillota</taxon>
        <taxon>Bacilli</taxon>
        <taxon>Bacillales</taxon>
        <taxon>Paenibacillaceae</taxon>
        <taxon>Paenibacillus</taxon>
    </lineage>
</organism>
<evidence type="ECO:0000313" key="3">
    <source>
        <dbReference type="EMBL" id="MDQ0496780.1"/>
    </source>
</evidence>
<evidence type="ECO:0000313" key="4">
    <source>
        <dbReference type="Proteomes" id="UP001242811"/>
    </source>
</evidence>
<dbReference type="InterPro" id="IPR029052">
    <property type="entry name" value="Metallo-depent_PP-like"/>
</dbReference>
<protein>
    <submittedName>
        <fullName evidence="3">Phosphoesterase</fullName>
    </submittedName>
</protein>
<dbReference type="EMBL" id="JAUSWA010000044">
    <property type="protein sequence ID" value="MDQ0496780.1"/>
    <property type="molecule type" value="Genomic_DNA"/>
</dbReference>
<evidence type="ECO:0000259" key="2">
    <source>
        <dbReference type="Pfam" id="PF12850"/>
    </source>
</evidence>
<dbReference type="Gene3D" id="3.60.21.10">
    <property type="match status" value="1"/>
</dbReference>
<dbReference type="PANTHER" id="PTHR42850:SF2">
    <property type="entry name" value="BLL5683 PROTEIN"/>
    <property type="match status" value="1"/>
</dbReference>
<sequence>MHESIAIISDIHSNSFALEAVLKDISVRDIQLIVNLGDSLFGPIDPLGTAKQLLDNKNIINIMGNCDEILLKEESNLATYKFVKPLLNNEIKNWISSFKKTWVIEDLLFCHGTPFLNDQYLLEEVDEDGVRYKSLDHLSMELERVPQNYIFCGHSHVFRTAYLSNGKLIINAGSVGLPAYDDELPYPHVMESNSPYAEYVIAYKTAATKKWSFEHVMIHYDWDKASSIAEDNGRKDYAFAIKSGRAFRM</sequence>
<dbReference type="SUPFAM" id="SSF56300">
    <property type="entry name" value="Metallo-dependent phosphatases"/>
    <property type="match status" value="1"/>
</dbReference>
<comment type="similarity">
    <text evidence="1">Belongs to the metallophosphoesterase superfamily. YfcE family.</text>
</comment>
<dbReference type="Proteomes" id="UP001242811">
    <property type="component" value="Unassembled WGS sequence"/>
</dbReference>
<dbReference type="Pfam" id="PF12850">
    <property type="entry name" value="Metallophos_2"/>
    <property type="match status" value="1"/>
</dbReference>
<dbReference type="InterPro" id="IPR050126">
    <property type="entry name" value="Ap4A_hydrolase"/>
</dbReference>
<evidence type="ECO:0000256" key="1">
    <source>
        <dbReference type="ARBA" id="ARBA00008950"/>
    </source>
</evidence>
<accession>A0ABU0L659</accession>
<keyword evidence="4" id="KW-1185">Reference proteome</keyword>
<gene>
    <name evidence="3" type="ORF">QOZ95_004980</name>
</gene>
<dbReference type="InterPro" id="IPR024654">
    <property type="entry name" value="Calcineurin-like_PHP_lpxH"/>
</dbReference>
<dbReference type="InterPro" id="IPR011152">
    <property type="entry name" value="Pesterase_MJ0912"/>
</dbReference>
<dbReference type="PIRSF" id="PIRSF000883">
    <property type="entry name" value="Pesterase_MJ0912"/>
    <property type="match status" value="1"/>
</dbReference>
<dbReference type="PANTHER" id="PTHR42850">
    <property type="entry name" value="METALLOPHOSPHOESTERASE"/>
    <property type="match status" value="1"/>
</dbReference>